<comment type="caution">
    <text evidence="1">The sequence shown here is derived from an EMBL/GenBank/DDBJ whole genome shotgun (WGS) entry which is preliminary data.</text>
</comment>
<proteinExistence type="predicted"/>
<evidence type="ECO:0000313" key="1">
    <source>
        <dbReference type="EMBL" id="KAJ1190847.1"/>
    </source>
</evidence>
<name>A0AAV7UTA5_PLEWA</name>
<protein>
    <submittedName>
        <fullName evidence="1">Uncharacterized protein</fullName>
    </submittedName>
</protein>
<reference evidence="1" key="1">
    <citation type="journal article" date="2022" name="bioRxiv">
        <title>Sequencing and chromosome-scale assembly of the giantPleurodeles waltlgenome.</title>
        <authorList>
            <person name="Brown T."/>
            <person name="Elewa A."/>
            <person name="Iarovenko S."/>
            <person name="Subramanian E."/>
            <person name="Araus A.J."/>
            <person name="Petzold A."/>
            <person name="Susuki M."/>
            <person name="Suzuki K.-i.T."/>
            <person name="Hayashi T."/>
            <person name="Toyoda A."/>
            <person name="Oliveira C."/>
            <person name="Osipova E."/>
            <person name="Leigh N.D."/>
            <person name="Simon A."/>
            <person name="Yun M.H."/>
        </authorList>
    </citation>
    <scope>NUCLEOTIDE SEQUENCE</scope>
    <source>
        <strain evidence="1">20211129_DDA</strain>
        <tissue evidence="1">Liver</tissue>
    </source>
</reference>
<keyword evidence="2" id="KW-1185">Reference proteome</keyword>
<organism evidence="1 2">
    <name type="scientific">Pleurodeles waltl</name>
    <name type="common">Iberian ribbed newt</name>
    <dbReference type="NCBI Taxonomy" id="8319"/>
    <lineage>
        <taxon>Eukaryota</taxon>
        <taxon>Metazoa</taxon>
        <taxon>Chordata</taxon>
        <taxon>Craniata</taxon>
        <taxon>Vertebrata</taxon>
        <taxon>Euteleostomi</taxon>
        <taxon>Amphibia</taxon>
        <taxon>Batrachia</taxon>
        <taxon>Caudata</taxon>
        <taxon>Salamandroidea</taxon>
        <taxon>Salamandridae</taxon>
        <taxon>Pleurodelinae</taxon>
        <taxon>Pleurodeles</taxon>
    </lineage>
</organism>
<evidence type="ECO:0000313" key="2">
    <source>
        <dbReference type="Proteomes" id="UP001066276"/>
    </source>
</evidence>
<sequence>MQDVLVFARFNLESEAYGALAPSQGTSHAAPARAGGSRVQFHSLVPHPGPVRPVPVGPRGLGPCPLHCLQLGFVLWGGAPPWPPAPARYPGGPHPGCWGQARPPPHAGRPLRSQGGPLLHARPWLPERGGAASLLSCRASRLRPSLTSVPRQRIGCAGNPSAIRCPCSGEERPRLARSTGFLQPAPPELRN</sequence>
<dbReference type="Proteomes" id="UP001066276">
    <property type="component" value="Chromosome 2_2"/>
</dbReference>
<dbReference type="EMBL" id="JANPWB010000004">
    <property type="protein sequence ID" value="KAJ1190847.1"/>
    <property type="molecule type" value="Genomic_DNA"/>
</dbReference>
<dbReference type="AlphaFoldDB" id="A0AAV7UTA5"/>
<gene>
    <name evidence="1" type="ORF">NDU88_000166</name>
</gene>
<accession>A0AAV7UTA5</accession>